<organism evidence="1 2">
    <name type="scientific">Mycena albidolilacea</name>
    <dbReference type="NCBI Taxonomy" id="1033008"/>
    <lineage>
        <taxon>Eukaryota</taxon>
        <taxon>Fungi</taxon>
        <taxon>Dikarya</taxon>
        <taxon>Basidiomycota</taxon>
        <taxon>Agaricomycotina</taxon>
        <taxon>Agaricomycetes</taxon>
        <taxon>Agaricomycetidae</taxon>
        <taxon>Agaricales</taxon>
        <taxon>Marasmiineae</taxon>
        <taxon>Mycenaceae</taxon>
        <taxon>Mycena</taxon>
    </lineage>
</organism>
<comment type="caution">
    <text evidence="1">The sequence shown here is derived from an EMBL/GenBank/DDBJ whole genome shotgun (WGS) entry which is preliminary data.</text>
</comment>
<reference evidence="1" key="1">
    <citation type="submission" date="2023-03" db="EMBL/GenBank/DDBJ databases">
        <title>Massive genome expansion in bonnet fungi (Mycena s.s.) driven by repeated elements and novel gene families across ecological guilds.</title>
        <authorList>
            <consortium name="Lawrence Berkeley National Laboratory"/>
            <person name="Harder C.B."/>
            <person name="Miyauchi S."/>
            <person name="Viragh M."/>
            <person name="Kuo A."/>
            <person name="Thoen E."/>
            <person name="Andreopoulos B."/>
            <person name="Lu D."/>
            <person name="Skrede I."/>
            <person name="Drula E."/>
            <person name="Henrissat B."/>
            <person name="Morin E."/>
            <person name="Kohler A."/>
            <person name="Barry K."/>
            <person name="LaButti K."/>
            <person name="Morin E."/>
            <person name="Salamov A."/>
            <person name="Lipzen A."/>
            <person name="Mereny Z."/>
            <person name="Hegedus B."/>
            <person name="Baldrian P."/>
            <person name="Stursova M."/>
            <person name="Weitz H."/>
            <person name="Taylor A."/>
            <person name="Grigoriev I.V."/>
            <person name="Nagy L.G."/>
            <person name="Martin F."/>
            <person name="Kauserud H."/>
        </authorList>
    </citation>
    <scope>NUCLEOTIDE SEQUENCE</scope>
    <source>
        <strain evidence="1">CBHHK002</strain>
    </source>
</reference>
<protein>
    <recommendedName>
        <fullName evidence="3">F-box domain-containing protein</fullName>
    </recommendedName>
</protein>
<dbReference type="Proteomes" id="UP001218218">
    <property type="component" value="Unassembled WGS sequence"/>
</dbReference>
<accession>A0AAD7AQ04</accession>
<keyword evidence="2" id="KW-1185">Reference proteome</keyword>
<sequence>MPSVTELRKRIGELSSAIELCRVSNEEHQTQVLRGLEITRSDARRDLNAMCDPVARLPVEISSEIFVCCLPADTDYPRPNYHDAPMVIRNVCRLWSDVALATPVLWVALRFDFRVSLKRPSDPPSTNHLGVWLDRSGNHPLRLSLGGVMPYSMYAPIKAHAYQVQALELRLSSSAWEALGRESISFSALQKLTLYPRTTNNATLSHCIEILRRAPVLVECEFVYVYCRDGDLPISQPLIHTCLRHLRLGDGTDRSCSANILRHITLPALETLHISDLDIPSADFTSFLARSAPPLRSLYITAKHDDPEAYLRLVPSLTQLTVKCWGSYRLSILSSLATIRDSLLLPDLCDLTIQGRFPYDYYDTLLRVLQNGCRPLASLRIVLTYIEDNPPDHILAALRKFAETGVRIHVGTEDHNFI</sequence>
<gene>
    <name evidence="1" type="ORF">DFH08DRAFT_278368</name>
</gene>
<dbReference type="Gene3D" id="3.80.10.10">
    <property type="entry name" value="Ribonuclease Inhibitor"/>
    <property type="match status" value="1"/>
</dbReference>
<dbReference type="AlphaFoldDB" id="A0AAD7AQ04"/>
<evidence type="ECO:0008006" key="3">
    <source>
        <dbReference type="Google" id="ProtNLM"/>
    </source>
</evidence>
<name>A0AAD7AQ04_9AGAR</name>
<dbReference type="SUPFAM" id="SSF52047">
    <property type="entry name" value="RNI-like"/>
    <property type="match status" value="1"/>
</dbReference>
<proteinExistence type="predicted"/>
<evidence type="ECO:0000313" key="2">
    <source>
        <dbReference type="Proteomes" id="UP001218218"/>
    </source>
</evidence>
<dbReference type="EMBL" id="JARIHO010000003">
    <property type="protein sequence ID" value="KAJ7364845.1"/>
    <property type="molecule type" value="Genomic_DNA"/>
</dbReference>
<dbReference type="InterPro" id="IPR032675">
    <property type="entry name" value="LRR_dom_sf"/>
</dbReference>
<evidence type="ECO:0000313" key="1">
    <source>
        <dbReference type="EMBL" id="KAJ7364845.1"/>
    </source>
</evidence>